<evidence type="ECO:0000256" key="3">
    <source>
        <dbReference type="ARBA" id="ARBA00023136"/>
    </source>
</evidence>
<comment type="caution">
    <text evidence="4">The sequence shown here is derived from an EMBL/GenBank/DDBJ whole genome shotgun (WGS) entry which is preliminary data.</text>
</comment>
<evidence type="ECO:0000256" key="2">
    <source>
        <dbReference type="ARBA" id="ARBA00022692"/>
    </source>
</evidence>
<dbReference type="PANTHER" id="PTHR22914:SF42">
    <property type="entry name" value="CHITIN SYNTHASE"/>
    <property type="match status" value="1"/>
</dbReference>
<sequence>MNAPYFILSQDLCFSLHNITYLNDFIAHQYSWIWLIWLLSQQSVSVAIKYIKLMYVFDHSLIPNAIWRQVNMDFTWKDQNDCPFEKKDKAKIRAKKRWSQVNHGKWRSYLEDIPAVSENTYIVALDGDIDFQPHAVHLLVDYMKKNKTLGAACGREFILLVREL</sequence>
<keyword evidence="2" id="KW-0812">Transmembrane</keyword>
<reference evidence="4" key="1">
    <citation type="journal article" date="2023" name="Insect Mol. Biol.">
        <title>Genome sequencing provides insights into the evolution of gene families encoding plant cell wall-degrading enzymes in longhorned beetles.</title>
        <authorList>
            <person name="Shin N.R."/>
            <person name="Okamura Y."/>
            <person name="Kirsch R."/>
            <person name="Pauchet Y."/>
        </authorList>
    </citation>
    <scope>NUCLEOTIDE SEQUENCE</scope>
    <source>
        <strain evidence="4">MMC_N1</strain>
    </source>
</reference>
<dbReference type="Proteomes" id="UP001162164">
    <property type="component" value="Unassembled WGS sequence"/>
</dbReference>
<dbReference type="EMBL" id="JAPWTJ010002651">
    <property type="protein sequence ID" value="KAJ8965258.1"/>
    <property type="molecule type" value="Genomic_DNA"/>
</dbReference>
<protein>
    <recommendedName>
        <fullName evidence="6">Chitin synthase</fullName>
    </recommendedName>
</protein>
<keyword evidence="5" id="KW-1185">Reference proteome</keyword>
<dbReference type="InterPro" id="IPR004835">
    <property type="entry name" value="Chitin_synth"/>
</dbReference>
<accession>A0ABQ9IU63</accession>
<name>A0ABQ9IU63_9CUCU</name>
<comment type="subcellular location">
    <subcellularLocation>
        <location evidence="1">Membrane</location>
        <topology evidence="1">Multi-pass membrane protein</topology>
    </subcellularLocation>
</comment>
<evidence type="ECO:0000313" key="4">
    <source>
        <dbReference type="EMBL" id="KAJ8965258.1"/>
    </source>
</evidence>
<evidence type="ECO:0000313" key="5">
    <source>
        <dbReference type="Proteomes" id="UP001162164"/>
    </source>
</evidence>
<gene>
    <name evidence="4" type="ORF">NQ317_019735</name>
</gene>
<dbReference type="PANTHER" id="PTHR22914">
    <property type="entry name" value="CHITIN SYNTHASE"/>
    <property type="match status" value="1"/>
</dbReference>
<evidence type="ECO:0000256" key="1">
    <source>
        <dbReference type="ARBA" id="ARBA00004141"/>
    </source>
</evidence>
<organism evidence="4 5">
    <name type="scientific">Molorchus minor</name>
    <dbReference type="NCBI Taxonomy" id="1323400"/>
    <lineage>
        <taxon>Eukaryota</taxon>
        <taxon>Metazoa</taxon>
        <taxon>Ecdysozoa</taxon>
        <taxon>Arthropoda</taxon>
        <taxon>Hexapoda</taxon>
        <taxon>Insecta</taxon>
        <taxon>Pterygota</taxon>
        <taxon>Neoptera</taxon>
        <taxon>Endopterygota</taxon>
        <taxon>Coleoptera</taxon>
        <taxon>Polyphaga</taxon>
        <taxon>Cucujiformia</taxon>
        <taxon>Chrysomeloidea</taxon>
        <taxon>Cerambycidae</taxon>
        <taxon>Lamiinae</taxon>
        <taxon>Monochamini</taxon>
        <taxon>Molorchus</taxon>
    </lineage>
</organism>
<keyword evidence="3" id="KW-0472">Membrane</keyword>
<evidence type="ECO:0008006" key="6">
    <source>
        <dbReference type="Google" id="ProtNLM"/>
    </source>
</evidence>
<proteinExistence type="predicted"/>